<dbReference type="AlphaFoldDB" id="A0A4S8NH06"/>
<dbReference type="RefSeq" id="WP_136562023.1">
    <property type="nucleotide sequence ID" value="NZ_BAABLS010000010.1"/>
</dbReference>
<dbReference type="Pfam" id="PF00801">
    <property type="entry name" value="PKD"/>
    <property type="match status" value="1"/>
</dbReference>
<name>A0A4S8NH06_9ACTN</name>
<proteinExistence type="predicted"/>
<dbReference type="InterPro" id="IPR000601">
    <property type="entry name" value="PKD_dom"/>
</dbReference>
<dbReference type="CDD" id="cd00146">
    <property type="entry name" value="PKD"/>
    <property type="match status" value="1"/>
</dbReference>
<dbReference type="OrthoDB" id="5192284at2"/>
<accession>A0A4S8NH06</accession>
<gene>
    <name evidence="2" type="ORF">E9934_06215</name>
</gene>
<protein>
    <submittedName>
        <fullName evidence="2">PKD domain-containing protein</fullName>
    </submittedName>
</protein>
<dbReference type="Proteomes" id="UP000307087">
    <property type="component" value="Unassembled WGS sequence"/>
</dbReference>
<evidence type="ECO:0000313" key="2">
    <source>
        <dbReference type="EMBL" id="THV15928.1"/>
    </source>
</evidence>
<evidence type="ECO:0000259" key="1">
    <source>
        <dbReference type="PROSITE" id="PS50093"/>
    </source>
</evidence>
<dbReference type="EMBL" id="STGW01000003">
    <property type="protein sequence ID" value="THV15928.1"/>
    <property type="molecule type" value="Genomic_DNA"/>
</dbReference>
<evidence type="ECO:0000313" key="3">
    <source>
        <dbReference type="Proteomes" id="UP000307087"/>
    </source>
</evidence>
<comment type="caution">
    <text evidence="2">The sequence shown here is derived from an EMBL/GenBank/DDBJ whole genome shotgun (WGS) entry which is preliminary data.</text>
</comment>
<sequence length="182" mass="19097">MDPAIYLGTFGCSASEAIAVAEAAVYFCAGGTAEPVLTLGAVRTAFARLDLPAGTLVIQPPDGLTLVNFDTNFYTTSTEPLTRTVTLLGRQVTLEATPATYTWDFGDGKSLATSDPGAPYPALRVTHSYGLKGTYRPSLSTTYAGRFRVGGGAWRQIPGTVTIDGAGQPLRAIEARPTLVGY</sequence>
<dbReference type="InterPro" id="IPR035986">
    <property type="entry name" value="PKD_dom_sf"/>
</dbReference>
<dbReference type="PROSITE" id="PS50093">
    <property type="entry name" value="PKD"/>
    <property type="match status" value="1"/>
</dbReference>
<dbReference type="Gene3D" id="2.60.40.10">
    <property type="entry name" value="Immunoglobulins"/>
    <property type="match status" value="1"/>
</dbReference>
<feature type="domain" description="PKD" evidence="1">
    <location>
        <begin position="97"/>
        <end position="142"/>
    </location>
</feature>
<dbReference type="InterPro" id="IPR013783">
    <property type="entry name" value="Ig-like_fold"/>
</dbReference>
<organism evidence="2 3">
    <name type="scientific">Nocardioides caeni</name>
    <dbReference type="NCBI Taxonomy" id="574700"/>
    <lineage>
        <taxon>Bacteria</taxon>
        <taxon>Bacillati</taxon>
        <taxon>Actinomycetota</taxon>
        <taxon>Actinomycetes</taxon>
        <taxon>Propionibacteriales</taxon>
        <taxon>Nocardioidaceae</taxon>
        <taxon>Nocardioides</taxon>
    </lineage>
</organism>
<dbReference type="GO" id="GO:0005975">
    <property type="term" value="P:carbohydrate metabolic process"/>
    <property type="evidence" value="ECO:0007669"/>
    <property type="project" value="UniProtKB-ARBA"/>
</dbReference>
<reference evidence="2 3" key="1">
    <citation type="journal article" date="2009" name="Int. J. Syst. Evol. Microbiol.">
        <title>Nocardioides caeni sp. nov., isolated from wastewater.</title>
        <authorList>
            <person name="Yoon J.H."/>
            <person name="Kang S.J."/>
            <person name="Park S."/>
            <person name="Kim W."/>
            <person name="Oh T.K."/>
        </authorList>
    </citation>
    <scope>NUCLEOTIDE SEQUENCE [LARGE SCALE GENOMIC DNA]</scope>
    <source>
        <strain evidence="2 3">DSM 23134</strain>
    </source>
</reference>
<keyword evidence="3" id="KW-1185">Reference proteome</keyword>
<dbReference type="SUPFAM" id="SSF49299">
    <property type="entry name" value="PKD domain"/>
    <property type="match status" value="1"/>
</dbReference>